<dbReference type="PROSITE" id="PS50222">
    <property type="entry name" value="EF_HAND_2"/>
    <property type="match status" value="4"/>
</dbReference>
<dbReference type="InterPro" id="IPR039647">
    <property type="entry name" value="EF_hand_pair_protein_CML-like"/>
</dbReference>
<dbReference type="FunFam" id="1.10.238.10:FF:000001">
    <property type="entry name" value="Calmodulin 1"/>
    <property type="match status" value="1"/>
</dbReference>
<evidence type="ECO:0000256" key="2">
    <source>
        <dbReference type="ARBA" id="ARBA00022737"/>
    </source>
</evidence>
<dbReference type="InterPro" id="IPR011992">
    <property type="entry name" value="EF-hand-dom_pair"/>
</dbReference>
<dbReference type="PANTHER" id="PTHR10891">
    <property type="entry name" value="EF-HAND CALCIUM-BINDING DOMAIN CONTAINING PROTEIN"/>
    <property type="match status" value="1"/>
</dbReference>
<feature type="domain" description="EF-hand" evidence="4">
    <location>
        <begin position="61"/>
        <end position="96"/>
    </location>
</feature>
<dbReference type="InterPro" id="IPR002048">
    <property type="entry name" value="EF_hand_dom"/>
</dbReference>
<comment type="caution">
    <text evidence="5">The sequence shown here is derived from an EMBL/GenBank/DDBJ whole genome shotgun (WGS) entry which is preliminary data.</text>
</comment>
<evidence type="ECO:0000259" key="4">
    <source>
        <dbReference type="PROSITE" id="PS50222"/>
    </source>
</evidence>
<gene>
    <name evidence="5" type="ORF">M6B38_228875</name>
</gene>
<proteinExistence type="predicted"/>
<dbReference type="AlphaFoldDB" id="A0AAX6DTK1"/>
<evidence type="ECO:0000313" key="5">
    <source>
        <dbReference type="EMBL" id="KAJ6795009.1"/>
    </source>
</evidence>
<reference evidence="5" key="2">
    <citation type="submission" date="2023-04" db="EMBL/GenBank/DDBJ databases">
        <authorList>
            <person name="Bruccoleri R.E."/>
            <person name="Oakeley E.J."/>
            <person name="Faust A.-M."/>
            <person name="Dessus-Babus S."/>
            <person name="Altorfer M."/>
            <person name="Burckhardt D."/>
            <person name="Oertli M."/>
            <person name="Naumann U."/>
            <person name="Petersen F."/>
            <person name="Wong J."/>
        </authorList>
    </citation>
    <scope>NUCLEOTIDE SEQUENCE</scope>
    <source>
        <strain evidence="5">GSM-AAB239-AS_SAM_17_03QT</strain>
        <tissue evidence="5">Leaf</tissue>
    </source>
</reference>
<name>A0AAX6DTK1_IRIPA</name>
<organism evidence="5 6">
    <name type="scientific">Iris pallida</name>
    <name type="common">Sweet iris</name>
    <dbReference type="NCBI Taxonomy" id="29817"/>
    <lineage>
        <taxon>Eukaryota</taxon>
        <taxon>Viridiplantae</taxon>
        <taxon>Streptophyta</taxon>
        <taxon>Embryophyta</taxon>
        <taxon>Tracheophyta</taxon>
        <taxon>Spermatophyta</taxon>
        <taxon>Magnoliopsida</taxon>
        <taxon>Liliopsida</taxon>
        <taxon>Asparagales</taxon>
        <taxon>Iridaceae</taxon>
        <taxon>Iridoideae</taxon>
        <taxon>Irideae</taxon>
        <taxon>Iris</taxon>
    </lineage>
</organism>
<feature type="domain" description="EF-hand" evidence="4">
    <location>
        <begin position="138"/>
        <end position="173"/>
    </location>
</feature>
<dbReference type="Gene3D" id="1.10.238.10">
    <property type="entry name" value="EF-hand"/>
    <property type="match status" value="2"/>
</dbReference>
<dbReference type="Pfam" id="PF13499">
    <property type="entry name" value="EF-hand_7"/>
    <property type="match status" value="2"/>
</dbReference>
<protein>
    <submittedName>
        <fullName evidence="5">Calcium-binding protein CML22</fullName>
    </submittedName>
</protein>
<dbReference type="CDD" id="cd00051">
    <property type="entry name" value="EFh"/>
    <property type="match status" value="1"/>
</dbReference>
<dbReference type="InterPro" id="IPR018247">
    <property type="entry name" value="EF_Hand_1_Ca_BS"/>
</dbReference>
<sequence length="214" mass="23381">MIPLILLPILFFMCSLKLIVPRLRLLLKNNATIEKKPPPPPPPKKKNTPKVLAAEAAARQQPAAGLGTVFATFDSDGDGFITTKELRDSLQRLGLSATPGDVRGMIERADANGDGLIDAEEFRELHDSLRCEEDGEEEEESSLREAFRVFDGDGDGLITAEELRSVLAAMGLRQGAAADEDCRDMIGKVDMDGDGMVNFEEFRRMMAAEGGKLF</sequence>
<dbReference type="Proteomes" id="UP001140949">
    <property type="component" value="Unassembled WGS sequence"/>
</dbReference>
<reference evidence="5" key="1">
    <citation type="journal article" date="2023" name="GigaByte">
        <title>Genome assembly of the bearded iris, Iris pallida Lam.</title>
        <authorList>
            <person name="Bruccoleri R.E."/>
            <person name="Oakeley E.J."/>
            <person name="Faust A.M.E."/>
            <person name="Altorfer M."/>
            <person name="Dessus-Babus S."/>
            <person name="Burckhardt D."/>
            <person name="Oertli M."/>
            <person name="Naumann U."/>
            <person name="Petersen F."/>
            <person name="Wong J."/>
        </authorList>
    </citation>
    <scope>NUCLEOTIDE SEQUENCE</scope>
    <source>
        <strain evidence="5">GSM-AAB239-AS_SAM_17_03QT</strain>
    </source>
</reference>
<keyword evidence="3" id="KW-0106">Calcium</keyword>
<feature type="domain" description="EF-hand" evidence="4">
    <location>
        <begin position="177"/>
        <end position="212"/>
    </location>
</feature>
<dbReference type="PROSITE" id="PS00018">
    <property type="entry name" value="EF_HAND_1"/>
    <property type="match status" value="4"/>
</dbReference>
<keyword evidence="2" id="KW-0677">Repeat</keyword>
<keyword evidence="6" id="KW-1185">Reference proteome</keyword>
<accession>A0AAX6DTK1</accession>
<dbReference type="EMBL" id="JANAVB010042020">
    <property type="protein sequence ID" value="KAJ6795009.1"/>
    <property type="molecule type" value="Genomic_DNA"/>
</dbReference>
<evidence type="ECO:0000313" key="6">
    <source>
        <dbReference type="Proteomes" id="UP001140949"/>
    </source>
</evidence>
<dbReference type="SMART" id="SM00054">
    <property type="entry name" value="EFh"/>
    <property type="match status" value="4"/>
</dbReference>
<feature type="domain" description="EF-hand" evidence="4">
    <location>
        <begin position="97"/>
        <end position="132"/>
    </location>
</feature>
<dbReference type="GO" id="GO:0005509">
    <property type="term" value="F:calcium ion binding"/>
    <property type="evidence" value="ECO:0007669"/>
    <property type="project" value="InterPro"/>
</dbReference>
<evidence type="ECO:0000256" key="3">
    <source>
        <dbReference type="ARBA" id="ARBA00022837"/>
    </source>
</evidence>
<keyword evidence="1" id="KW-0479">Metal-binding</keyword>
<dbReference type="SUPFAM" id="SSF47473">
    <property type="entry name" value="EF-hand"/>
    <property type="match status" value="1"/>
</dbReference>
<evidence type="ECO:0000256" key="1">
    <source>
        <dbReference type="ARBA" id="ARBA00022723"/>
    </source>
</evidence>